<name>A0A919GCY2_9ACTN</name>
<proteinExistence type="predicted"/>
<organism evidence="1 2">
    <name type="scientific">Streptomyces sulfonofaciens</name>
    <dbReference type="NCBI Taxonomy" id="68272"/>
    <lineage>
        <taxon>Bacteria</taxon>
        <taxon>Bacillati</taxon>
        <taxon>Actinomycetota</taxon>
        <taxon>Actinomycetes</taxon>
        <taxon>Kitasatosporales</taxon>
        <taxon>Streptomycetaceae</taxon>
        <taxon>Streptomyces</taxon>
    </lineage>
</organism>
<dbReference type="AlphaFoldDB" id="A0A919GCY2"/>
<accession>A0A919GCY2</accession>
<reference evidence="1" key="1">
    <citation type="journal article" date="2014" name="Int. J. Syst. Evol. Microbiol.">
        <title>Complete genome sequence of Corynebacterium casei LMG S-19264T (=DSM 44701T), isolated from a smear-ripened cheese.</title>
        <authorList>
            <consortium name="US DOE Joint Genome Institute (JGI-PGF)"/>
            <person name="Walter F."/>
            <person name="Albersmeier A."/>
            <person name="Kalinowski J."/>
            <person name="Ruckert C."/>
        </authorList>
    </citation>
    <scope>NUCLEOTIDE SEQUENCE</scope>
    <source>
        <strain evidence="1">JCM 5069</strain>
    </source>
</reference>
<evidence type="ECO:0000313" key="1">
    <source>
        <dbReference type="EMBL" id="GHH81689.1"/>
    </source>
</evidence>
<sequence length="66" mass="6778">MRSAAGTEMSVAKSVGAGVVREVLYEKAGMKTPLSRPSGTRHPVAGRAPVCIPAHSIQHHNGGSGE</sequence>
<comment type="caution">
    <text evidence="1">The sequence shown here is derived from an EMBL/GenBank/DDBJ whole genome shotgun (WGS) entry which is preliminary data.</text>
</comment>
<dbReference type="Proteomes" id="UP000603708">
    <property type="component" value="Unassembled WGS sequence"/>
</dbReference>
<evidence type="ECO:0000313" key="2">
    <source>
        <dbReference type="Proteomes" id="UP000603708"/>
    </source>
</evidence>
<reference evidence="1" key="2">
    <citation type="submission" date="2020-09" db="EMBL/GenBank/DDBJ databases">
        <authorList>
            <person name="Sun Q."/>
            <person name="Ohkuma M."/>
        </authorList>
    </citation>
    <scope>NUCLEOTIDE SEQUENCE</scope>
    <source>
        <strain evidence="1">JCM 5069</strain>
    </source>
</reference>
<keyword evidence="2" id="KW-1185">Reference proteome</keyword>
<protein>
    <submittedName>
        <fullName evidence="1">Uncharacterized protein</fullName>
    </submittedName>
</protein>
<gene>
    <name evidence="1" type="ORF">GCM10018793_39660</name>
</gene>
<dbReference type="EMBL" id="BNCD01000011">
    <property type="protein sequence ID" value="GHH81689.1"/>
    <property type="molecule type" value="Genomic_DNA"/>
</dbReference>